<dbReference type="InterPro" id="IPR038717">
    <property type="entry name" value="Tc1-like_DDE_dom"/>
</dbReference>
<dbReference type="AlphaFoldDB" id="A0A225V9M0"/>
<keyword evidence="3" id="KW-1185">Reference proteome</keyword>
<evidence type="ECO:0000313" key="3">
    <source>
        <dbReference type="Proteomes" id="UP000198211"/>
    </source>
</evidence>
<organism evidence="2 3">
    <name type="scientific">Phytophthora megakarya</name>
    <dbReference type="NCBI Taxonomy" id="4795"/>
    <lineage>
        <taxon>Eukaryota</taxon>
        <taxon>Sar</taxon>
        <taxon>Stramenopiles</taxon>
        <taxon>Oomycota</taxon>
        <taxon>Peronosporomycetes</taxon>
        <taxon>Peronosporales</taxon>
        <taxon>Peronosporaceae</taxon>
        <taxon>Phytophthora</taxon>
    </lineage>
</organism>
<dbReference type="EMBL" id="NBNE01006443">
    <property type="protein sequence ID" value="OWZ02032.1"/>
    <property type="molecule type" value="Genomic_DNA"/>
</dbReference>
<dbReference type="Pfam" id="PF13358">
    <property type="entry name" value="DDE_3"/>
    <property type="match status" value="1"/>
</dbReference>
<dbReference type="Gene3D" id="3.30.420.10">
    <property type="entry name" value="Ribonuclease H-like superfamily/Ribonuclease H"/>
    <property type="match status" value="1"/>
</dbReference>
<evidence type="ECO:0000313" key="2">
    <source>
        <dbReference type="EMBL" id="OWZ02032.1"/>
    </source>
</evidence>
<feature type="domain" description="Tc1-like transposase DDE" evidence="1">
    <location>
        <begin position="144"/>
        <end position="277"/>
    </location>
</feature>
<dbReference type="GO" id="GO:0003676">
    <property type="term" value="F:nucleic acid binding"/>
    <property type="evidence" value="ECO:0007669"/>
    <property type="project" value="InterPro"/>
</dbReference>
<protein>
    <submittedName>
        <fullName evidence="2">Transposase</fullName>
    </submittedName>
</protein>
<name>A0A225V9M0_9STRA</name>
<dbReference type="InterPro" id="IPR036397">
    <property type="entry name" value="RNaseH_sf"/>
</dbReference>
<reference evidence="3" key="1">
    <citation type="submission" date="2017-03" db="EMBL/GenBank/DDBJ databases">
        <title>Phytopthora megakarya and P. palmivora, two closely related causual agents of cacao black pod achieved similar genome size and gene model numbers by different mechanisms.</title>
        <authorList>
            <person name="Ali S."/>
            <person name="Shao J."/>
            <person name="Larry D.J."/>
            <person name="Kronmiller B."/>
            <person name="Shen D."/>
            <person name="Strem M.D."/>
            <person name="Melnick R.L."/>
            <person name="Guiltinan M.J."/>
            <person name="Tyler B.M."/>
            <person name="Meinhardt L.W."/>
            <person name="Bailey B.A."/>
        </authorList>
    </citation>
    <scope>NUCLEOTIDE SEQUENCE [LARGE SCALE GENOMIC DNA]</scope>
    <source>
        <strain evidence="3">zdho120</strain>
    </source>
</reference>
<comment type="caution">
    <text evidence="2">The sequence shown here is derived from an EMBL/GenBank/DDBJ whole genome shotgun (WGS) entry which is preliminary data.</text>
</comment>
<sequence length="278" mass="31263">MPSPPTPNHLRDHSLKLAKQRVRHVHSNGGDWRLAAVHNDLSYSVARRAIIQGETPPRLRGGVCSSSVKMTVEIMAKLEEYLDEDCHFTLTAMKTVRSQGLTRNTLHHKKLRIEKTTTNNTTNKNKRKEFVEKLEEHVAKGDMIIYQDETNFNLYLSRSEEWHASGKTLHIQGCVSTLTGVVLLRTHEGSITKEESARFIADLFVAAQRTEEYQGLPATNKVVIVTDNAPAHSSVETLACELLVSAGIMNNHILVLLRLWPYSPILNPIEGCWNVLKA</sequence>
<proteinExistence type="predicted"/>
<dbReference type="Proteomes" id="UP000198211">
    <property type="component" value="Unassembled WGS sequence"/>
</dbReference>
<accession>A0A225V9M0</accession>
<dbReference type="OrthoDB" id="91555at2759"/>
<gene>
    <name evidence="2" type="ORF">PHMEG_00026480</name>
</gene>
<evidence type="ECO:0000259" key="1">
    <source>
        <dbReference type="Pfam" id="PF13358"/>
    </source>
</evidence>